<dbReference type="EMBL" id="CACVBM020001085">
    <property type="protein sequence ID" value="CAA7029710.1"/>
    <property type="molecule type" value="Genomic_DNA"/>
</dbReference>
<dbReference type="PANTHER" id="PTHR34145:SF28">
    <property type="entry name" value="F-BOX DOMAIN-CONTAINING PROTEIN"/>
    <property type="match status" value="1"/>
</dbReference>
<dbReference type="InterPro" id="IPR032675">
    <property type="entry name" value="LRR_dom_sf"/>
</dbReference>
<comment type="caution">
    <text evidence="2">The sequence shown here is derived from an EMBL/GenBank/DDBJ whole genome shotgun (WGS) entry which is preliminary data.</text>
</comment>
<dbReference type="Pfam" id="PF23622">
    <property type="entry name" value="LRR_At1g61320_AtMIF1"/>
    <property type="match status" value="1"/>
</dbReference>
<dbReference type="Proteomes" id="UP000467841">
    <property type="component" value="Unassembled WGS sequence"/>
</dbReference>
<dbReference type="Gene3D" id="3.80.10.10">
    <property type="entry name" value="Ribonuclease Inhibitor"/>
    <property type="match status" value="1"/>
</dbReference>
<accession>A0A6D2IXP8</accession>
<dbReference type="AlphaFoldDB" id="A0A6D2IXP8"/>
<dbReference type="InterPro" id="IPR055357">
    <property type="entry name" value="LRR_At1g61320_AtMIF1"/>
</dbReference>
<evidence type="ECO:0000313" key="2">
    <source>
        <dbReference type="EMBL" id="CAA7029710.1"/>
    </source>
</evidence>
<gene>
    <name evidence="2" type="ORF">MERR_LOCUS16945</name>
</gene>
<dbReference type="InterPro" id="IPR053772">
    <property type="entry name" value="At1g61320/At1g61330-like"/>
</dbReference>
<evidence type="ECO:0000313" key="3">
    <source>
        <dbReference type="Proteomes" id="UP000467841"/>
    </source>
</evidence>
<feature type="domain" description="At1g61320/AtMIF1 LRR" evidence="1">
    <location>
        <begin position="76"/>
        <end position="426"/>
    </location>
</feature>
<keyword evidence="3" id="KW-1185">Reference proteome</keyword>
<dbReference type="SUPFAM" id="SSF52047">
    <property type="entry name" value="RNI-like"/>
    <property type="match status" value="1"/>
</dbReference>
<dbReference type="PANTHER" id="PTHR34145">
    <property type="entry name" value="OS02G0105600 PROTEIN"/>
    <property type="match status" value="1"/>
</dbReference>
<evidence type="ECO:0000259" key="1">
    <source>
        <dbReference type="Pfam" id="PF23622"/>
    </source>
</evidence>
<dbReference type="OrthoDB" id="1029898at2759"/>
<name>A0A6D2IXP8_9BRAS</name>
<reference evidence="2" key="1">
    <citation type="submission" date="2020-01" db="EMBL/GenBank/DDBJ databases">
        <authorList>
            <person name="Mishra B."/>
        </authorList>
    </citation>
    <scope>NUCLEOTIDE SEQUENCE [LARGE SCALE GENOMIC DNA]</scope>
</reference>
<proteinExistence type="predicted"/>
<protein>
    <recommendedName>
        <fullName evidence="1">At1g61320/AtMIF1 LRR domain-containing protein</fullName>
    </recommendedName>
</protein>
<sequence>MSESSNKEMKRTEYLPEEVVEYMMSHFLPIQSLLRNRTVAKKFKDMEVLSRDLDFSRIHSVKRSQSEAIDIIESVFNQHKGSEIDRFVLPLDPTGVEDKVIQWINTCLAKNIEELVLDFSRSKKVLEIPIEFSAIETLRVLSLKWCTFQIPDNSPKGLKLLRTLELKKTNVTQEMVDAVFNNCIYIASLELANCQMEGILSINAQNRKKFKSLAVYSMPKINNIILNAPTLECYMYHGFVRVIDFSRVDSLKEAKLHFTKSKSRKSPLSGGWSNHHSFDMLLTNMKVYSKLHVLATTHIFLQAFTSIGPYEEMREPTYCFRNLQELQIYFRSLYDIAGFLDHCPNLKRVLININGFTFEPETDGAWESYNEQRKYIENHNFEMDSIREVEINGYRGLWGELEIVRFFAWNARFLKELKLVTPRKRKVKLGKFDRMRIDNIEILSLRKGLITVVESHQVAPKPE</sequence>
<organism evidence="2 3">
    <name type="scientific">Microthlaspi erraticum</name>
    <dbReference type="NCBI Taxonomy" id="1685480"/>
    <lineage>
        <taxon>Eukaryota</taxon>
        <taxon>Viridiplantae</taxon>
        <taxon>Streptophyta</taxon>
        <taxon>Embryophyta</taxon>
        <taxon>Tracheophyta</taxon>
        <taxon>Spermatophyta</taxon>
        <taxon>Magnoliopsida</taxon>
        <taxon>eudicotyledons</taxon>
        <taxon>Gunneridae</taxon>
        <taxon>Pentapetalae</taxon>
        <taxon>rosids</taxon>
        <taxon>malvids</taxon>
        <taxon>Brassicales</taxon>
        <taxon>Brassicaceae</taxon>
        <taxon>Coluteocarpeae</taxon>
        <taxon>Microthlaspi</taxon>
    </lineage>
</organism>